<comment type="caution">
    <text evidence="1">The sequence shown here is derived from an EMBL/GenBank/DDBJ whole genome shotgun (WGS) entry which is preliminary data.</text>
</comment>
<protein>
    <submittedName>
        <fullName evidence="1">Uncharacterized protein</fullName>
    </submittedName>
</protein>
<name>A0A9P5U2Z9_9AGAR</name>
<gene>
    <name evidence="1" type="ORF">BDP27DRAFT_70704</name>
</gene>
<organism evidence="1 2">
    <name type="scientific">Rhodocollybia butyracea</name>
    <dbReference type="NCBI Taxonomy" id="206335"/>
    <lineage>
        <taxon>Eukaryota</taxon>
        <taxon>Fungi</taxon>
        <taxon>Dikarya</taxon>
        <taxon>Basidiomycota</taxon>
        <taxon>Agaricomycotina</taxon>
        <taxon>Agaricomycetes</taxon>
        <taxon>Agaricomycetidae</taxon>
        <taxon>Agaricales</taxon>
        <taxon>Marasmiineae</taxon>
        <taxon>Omphalotaceae</taxon>
        <taxon>Rhodocollybia</taxon>
    </lineage>
</organism>
<dbReference type="EMBL" id="JADNRY010000107">
    <property type="protein sequence ID" value="KAF9065190.1"/>
    <property type="molecule type" value="Genomic_DNA"/>
</dbReference>
<evidence type="ECO:0000313" key="2">
    <source>
        <dbReference type="Proteomes" id="UP000772434"/>
    </source>
</evidence>
<sequence length="158" mass="18684">MHLQRHFKLKRPDKPSNKFNWPASQVAGEIWATELGEGKKIGTRSSFRQINRQIQRFLQLLQPSPLKKIPSRRKPVARTSETEHRAQMYDVCWSCSVCYYTKWLYATRHPCYIMLDVRYLFRPLSLPSHCRVRAIHTGYAHIGEPLQRIHHYPLVLST</sequence>
<keyword evidence="2" id="KW-1185">Reference proteome</keyword>
<dbReference type="Proteomes" id="UP000772434">
    <property type="component" value="Unassembled WGS sequence"/>
</dbReference>
<dbReference type="AlphaFoldDB" id="A0A9P5U2Z9"/>
<evidence type="ECO:0000313" key="1">
    <source>
        <dbReference type="EMBL" id="KAF9065190.1"/>
    </source>
</evidence>
<proteinExistence type="predicted"/>
<reference evidence="1" key="1">
    <citation type="submission" date="2020-11" db="EMBL/GenBank/DDBJ databases">
        <authorList>
            <consortium name="DOE Joint Genome Institute"/>
            <person name="Ahrendt S."/>
            <person name="Riley R."/>
            <person name="Andreopoulos W."/>
            <person name="Labutti K."/>
            <person name="Pangilinan J."/>
            <person name="Ruiz-Duenas F.J."/>
            <person name="Barrasa J.M."/>
            <person name="Sanchez-Garcia M."/>
            <person name="Camarero S."/>
            <person name="Miyauchi S."/>
            <person name="Serrano A."/>
            <person name="Linde D."/>
            <person name="Babiker R."/>
            <person name="Drula E."/>
            <person name="Ayuso-Fernandez I."/>
            <person name="Pacheco R."/>
            <person name="Padilla G."/>
            <person name="Ferreira P."/>
            <person name="Barriuso J."/>
            <person name="Kellner H."/>
            <person name="Castanera R."/>
            <person name="Alfaro M."/>
            <person name="Ramirez L."/>
            <person name="Pisabarro A.G."/>
            <person name="Kuo A."/>
            <person name="Tritt A."/>
            <person name="Lipzen A."/>
            <person name="He G."/>
            <person name="Yan M."/>
            <person name="Ng V."/>
            <person name="Cullen D."/>
            <person name="Martin F."/>
            <person name="Rosso M.-N."/>
            <person name="Henrissat B."/>
            <person name="Hibbett D."/>
            <person name="Martinez A.T."/>
            <person name="Grigoriev I.V."/>
        </authorList>
    </citation>
    <scope>NUCLEOTIDE SEQUENCE</scope>
    <source>
        <strain evidence="1">AH 40177</strain>
    </source>
</reference>
<accession>A0A9P5U2Z9</accession>